<gene>
    <name evidence="3" type="ORF">TRL7639_02116</name>
</gene>
<dbReference type="InterPro" id="IPR018637">
    <property type="entry name" value="DUF2059"/>
</dbReference>
<dbReference type="AlphaFoldDB" id="A0A1Y5SHH5"/>
<dbReference type="RefSeq" id="WP_207559654.1">
    <property type="nucleotide sequence ID" value="NZ_FWFO01000001.1"/>
</dbReference>
<evidence type="ECO:0000313" key="3">
    <source>
        <dbReference type="EMBL" id="SLN40951.1"/>
    </source>
</evidence>
<protein>
    <recommendedName>
        <fullName evidence="2">DUF2059 domain-containing protein</fullName>
    </recommendedName>
</protein>
<evidence type="ECO:0000259" key="2">
    <source>
        <dbReference type="Pfam" id="PF09832"/>
    </source>
</evidence>
<feature type="domain" description="DUF2059" evidence="2">
    <location>
        <begin position="92"/>
        <end position="150"/>
    </location>
</feature>
<keyword evidence="4" id="KW-1185">Reference proteome</keyword>
<name>A0A1Y5SHH5_9RHOB</name>
<dbReference type="Proteomes" id="UP000193077">
    <property type="component" value="Unassembled WGS sequence"/>
</dbReference>
<reference evidence="3 4" key="1">
    <citation type="submission" date="2017-03" db="EMBL/GenBank/DDBJ databases">
        <authorList>
            <person name="Afonso C.L."/>
            <person name="Miller P.J."/>
            <person name="Scott M.A."/>
            <person name="Spackman E."/>
            <person name="Goraichik I."/>
            <person name="Dimitrov K.M."/>
            <person name="Suarez D.L."/>
            <person name="Swayne D.E."/>
        </authorList>
    </citation>
    <scope>NUCLEOTIDE SEQUENCE [LARGE SCALE GENOMIC DNA]</scope>
    <source>
        <strain evidence="3 4">CECT 7639</strain>
    </source>
</reference>
<dbReference type="Pfam" id="PF09832">
    <property type="entry name" value="DUF2059"/>
    <property type="match status" value="1"/>
</dbReference>
<proteinExistence type="predicted"/>
<feature type="chain" id="PRO_5012011910" description="DUF2059 domain-containing protein" evidence="1">
    <location>
        <begin position="38"/>
        <end position="289"/>
    </location>
</feature>
<evidence type="ECO:0000313" key="4">
    <source>
        <dbReference type="Proteomes" id="UP000193077"/>
    </source>
</evidence>
<feature type="signal peptide" evidence="1">
    <location>
        <begin position="1"/>
        <end position="37"/>
    </location>
</feature>
<accession>A0A1Y5SHH5</accession>
<evidence type="ECO:0000256" key="1">
    <source>
        <dbReference type="SAM" id="SignalP"/>
    </source>
</evidence>
<dbReference type="EMBL" id="FWFO01000001">
    <property type="protein sequence ID" value="SLN40951.1"/>
    <property type="molecule type" value="Genomic_DNA"/>
</dbReference>
<sequence>MSTLAPRAQLRLVSFAVPAFLAFLALASALIPQRADAADRDQIEAFLETTGFDVALNSIALTSSSAPTMLGLEPGDFGADWSRLTKQVFDTEQMHEMAVGILEQTLDSDILDHAVAFYGSDLGQRLVEAENASHMVEDDTLKQDQGRAIVAGLVRIGSPRIEVLNRMNLAISGTETALRALQEIQIRFLLAASAAGVVELRLDADGLRAMMRENEDELRVALQKSALAGAAYTYQAFSDDEVEDYTEALEEPEMQQVYELLNAVQYEIMANRFEVLARQMADLHPGQDI</sequence>
<keyword evidence="1" id="KW-0732">Signal</keyword>
<organism evidence="3 4">
    <name type="scientific">Falsiruegeria litorea R37</name>
    <dbReference type="NCBI Taxonomy" id="1200284"/>
    <lineage>
        <taxon>Bacteria</taxon>
        <taxon>Pseudomonadati</taxon>
        <taxon>Pseudomonadota</taxon>
        <taxon>Alphaproteobacteria</taxon>
        <taxon>Rhodobacterales</taxon>
        <taxon>Roseobacteraceae</taxon>
        <taxon>Falsiruegeria</taxon>
    </lineage>
</organism>